<protein>
    <submittedName>
        <fullName evidence="2">Uncharacterized protein</fullName>
    </submittedName>
</protein>
<feature type="compositionally biased region" description="Low complexity" evidence="1">
    <location>
        <begin position="459"/>
        <end position="486"/>
    </location>
</feature>
<comment type="caution">
    <text evidence="2">The sequence shown here is derived from an EMBL/GenBank/DDBJ whole genome shotgun (WGS) entry which is preliminary data.</text>
</comment>
<feature type="compositionally biased region" description="Pro residues" evidence="1">
    <location>
        <begin position="513"/>
        <end position="531"/>
    </location>
</feature>
<feature type="compositionally biased region" description="Pro residues" evidence="1">
    <location>
        <begin position="304"/>
        <end position="339"/>
    </location>
</feature>
<evidence type="ECO:0000313" key="3">
    <source>
        <dbReference type="Proteomes" id="UP001156389"/>
    </source>
</evidence>
<organism evidence="2 3">
    <name type="scientific">Streptomyces gossypii</name>
    <dbReference type="NCBI Taxonomy" id="2883101"/>
    <lineage>
        <taxon>Bacteria</taxon>
        <taxon>Bacillati</taxon>
        <taxon>Actinomycetota</taxon>
        <taxon>Actinomycetes</taxon>
        <taxon>Kitasatosporales</taxon>
        <taxon>Streptomycetaceae</taxon>
        <taxon>Streptomyces</taxon>
    </lineage>
</organism>
<keyword evidence="3" id="KW-1185">Reference proteome</keyword>
<feature type="region of interest" description="Disordered" evidence="1">
    <location>
        <begin position="280"/>
        <end position="544"/>
    </location>
</feature>
<evidence type="ECO:0000313" key="2">
    <source>
        <dbReference type="EMBL" id="MCT2592016.1"/>
    </source>
</evidence>
<dbReference type="Proteomes" id="UP001156389">
    <property type="component" value="Unassembled WGS sequence"/>
</dbReference>
<dbReference type="EMBL" id="JAJAGO010000008">
    <property type="protein sequence ID" value="MCT2592016.1"/>
    <property type="molecule type" value="Genomic_DNA"/>
</dbReference>
<feature type="region of interest" description="Disordered" evidence="1">
    <location>
        <begin position="1"/>
        <end position="22"/>
    </location>
</feature>
<sequence length="544" mass="55618">MTTALAVTSHGHMLSPPDRHTPRAHLLKPPGEQPLEAALDEIHTLLEQHGYLIALYPDSLPTPFLHRLHTLRALLESDRIALLPTGLPPLATGVLVRQLRQLSLCDFSPGVLAAAARLLAHYIHAGAVLNSVAKLDRIPVSLTAHAKSWMPGAQFAVLAVPTPRLIRLGSGGESGGSAGGGLPAPEYGTRLTVAAGAVGSDWVTQTLAQQWGAAEVQEAYLPDDSARWWGTAKLTEFAAAIPDASVLYQLVASVRRDECHWCGLELIGDRCAFCSAPVPPGPSPAHPAPPRAATRRPGHVPTPMAAPPVAPVPEPMPQRPAAQPPAPPQPPSALAPPTPTATVRPLSAQPPAQPRPSGQAPAAPDAAVQPPSAQAGPAGDRAVRARPATPPSGLARSAADAEDAPGAQASSFRPPAAVSRLGDTPAAQAPAEPGPSGQAPAPLGAPVRAGSAGDRDVQAPPSGLAPGAAARPLPALGTPPGAGAQPHHPQGPAAQRPAQGRSQPLPQERHVPRPGPQGPSYPGPQGPPYPPNTAVVVHQGDPRP</sequence>
<evidence type="ECO:0000256" key="1">
    <source>
        <dbReference type="SAM" id="MobiDB-lite"/>
    </source>
</evidence>
<accession>A0ABT2JWA4</accession>
<reference evidence="2 3" key="1">
    <citation type="submission" date="2021-10" db="EMBL/GenBank/DDBJ databases">
        <title>Streptomyces gossypii sp. nov., isolated from soil collected from cotton field.</title>
        <authorList>
            <person name="Ge X."/>
            <person name="Chen X."/>
            <person name="Liu W."/>
        </authorList>
    </citation>
    <scope>NUCLEOTIDE SEQUENCE [LARGE SCALE GENOMIC DNA]</scope>
    <source>
        <strain evidence="2 3">N2-109</strain>
    </source>
</reference>
<name>A0ABT2JWA4_9ACTN</name>
<feature type="compositionally biased region" description="Pro residues" evidence="1">
    <location>
        <begin position="280"/>
        <end position="290"/>
    </location>
</feature>
<dbReference type="RefSeq" id="WP_260219332.1">
    <property type="nucleotide sequence ID" value="NZ_JAJAGO010000008.1"/>
</dbReference>
<feature type="compositionally biased region" description="Low complexity" evidence="1">
    <location>
        <begin position="359"/>
        <end position="375"/>
    </location>
</feature>
<gene>
    <name evidence="2" type="ORF">LHJ74_19270</name>
</gene>
<proteinExistence type="predicted"/>